<dbReference type="Proteomes" id="UP000294555">
    <property type="component" value="Unassembled WGS sequence"/>
</dbReference>
<organism evidence="2 3">
    <name type="scientific">Sodalis ligni</name>
    <dbReference type="NCBI Taxonomy" id="2697027"/>
    <lineage>
        <taxon>Bacteria</taxon>
        <taxon>Pseudomonadati</taxon>
        <taxon>Pseudomonadota</taxon>
        <taxon>Gammaproteobacteria</taxon>
        <taxon>Enterobacterales</taxon>
        <taxon>Bruguierivoracaceae</taxon>
        <taxon>Sodalis</taxon>
    </lineage>
</organism>
<dbReference type="OrthoDB" id="370541at2"/>
<reference evidence="2 3" key="1">
    <citation type="submission" date="2019-02" db="EMBL/GenBank/DDBJ databases">
        <title>Investigation of anaerobic lignin degradation for improved lignocellulosic biofuels.</title>
        <authorList>
            <person name="Deangelis K."/>
        </authorList>
    </citation>
    <scope>NUCLEOTIDE SEQUENCE [LARGE SCALE GENOMIC DNA]</scope>
    <source>
        <strain evidence="2 3">159R</strain>
    </source>
</reference>
<sequence length="557" mass="62095">MTKDLTELFNAPHDAPCQYDGLLGWSADWKCYLNPEERPVPLDDMYSLASDKQYVIVRKGDSLSKIAKKYHCKVNELVKLNNIKNPSLIYQGQKIRLPPQKHTQVANVGVIPDNQCELSFVFEDLIEKPIPDLKVKIVSAVGDIYDVITDGTGKISNYIVDNMSELKVMVSSATGKIKEVARFTPTIGKTEVRLSSPKVRVKGKSIALKGAPGTLDTDKKELNTVTLGRDAQGNPRLDVNHICPNEYDLLLAKNVIYWDAIIAASKRSGLIPQAIAAVIDAESAKKDGLWQPTSVAIDYKKNKAIRAANEKEGKPAGNEIYYRSSAAGMTQFLNGTWMGETLKDGTYLNEKAKAANVVAKMPRIGHLGREVKKQDGTTILEEKFQVTLDVWKNLQELQKERYISGCTPYPPGASGSKSLSDWLKRRFEPEYAIMAAVDYAITNLKALKAKGFNIDGLDDAEKAKVMYLMHHLGLGDAIKFIRKEITESKAKNLLIAQVGVEKAFKYYNDERKSYVEGHRAWLSIFMNDNIKLGNFYCHDLMGTKILDVSLSVVIKKL</sequence>
<dbReference type="PANTHER" id="PTHR33734">
    <property type="entry name" value="LYSM DOMAIN-CONTAINING GPI-ANCHORED PROTEIN 2"/>
    <property type="match status" value="1"/>
</dbReference>
<evidence type="ECO:0000313" key="3">
    <source>
        <dbReference type="Proteomes" id="UP000294555"/>
    </source>
</evidence>
<proteinExistence type="predicted"/>
<dbReference type="InterPro" id="IPR018392">
    <property type="entry name" value="LysM"/>
</dbReference>
<dbReference type="AlphaFoldDB" id="A0A4R1NFC7"/>
<dbReference type="SUPFAM" id="SSF54106">
    <property type="entry name" value="LysM domain"/>
    <property type="match status" value="1"/>
</dbReference>
<evidence type="ECO:0000313" key="2">
    <source>
        <dbReference type="EMBL" id="TCL05609.1"/>
    </source>
</evidence>
<gene>
    <name evidence="2" type="ORF">EZJ58_3805</name>
</gene>
<dbReference type="EMBL" id="SJOI01000001">
    <property type="protein sequence ID" value="TCL05609.1"/>
    <property type="molecule type" value="Genomic_DNA"/>
</dbReference>
<dbReference type="PROSITE" id="PS51782">
    <property type="entry name" value="LYSM"/>
    <property type="match status" value="1"/>
</dbReference>
<dbReference type="InterPro" id="IPR036779">
    <property type="entry name" value="LysM_dom_sf"/>
</dbReference>
<dbReference type="SMART" id="SM00257">
    <property type="entry name" value="LysM"/>
    <property type="match status" value="1"/>
</dbReference>
<dbReference type="Gene3D" id="1.10.530.10">
    <property type="match status" value="1"/>
</dbReference>
<keyword evidence="3" id="KW-1185">Reference proteome</keyword>
<feature type="domain" description="LysM" evidence="1">
    <location>
        <begin position="53"/>
        <end position="97"/>
    </location>
</feature>
<protein>
    <submittedName>
        <fullName evidence="2">LysM domain-containing protein</fullName>
    </submittedName>
</protein>
<dbReference type="RefSeq" id="WP_132924360.1">
    <property type="nucleotide sequence ID" value="NZ_SJOI01000001.1"/>
</dbReference>
<dbReference type="Pfam" id="PF01476">
    <property type="entry name" value="LysM"/>
    <property type="match status" value="1"/>
</dbReference>
<dbReference type="Gene3D" id="3.10.350.10">
    <property type="entry name" value="LysM domain"/>
    <property type="match status" value="1"/>
</dbReference>
<dbReference type="CDD" id="cd00118">
    <property type="entry name" value="LysM"/>
    <property type="match status" value="1"/>
</dbReference>
<comment type="caution">
    <text evidence="2">The sequence shown here is derived from an EMBL/GenBank/DDBJ whole genome shotgun (WGS) entry which is preliminary data.</text>
</comment>
<name>A0A4R1NFC7_9GAMM</name>
<accession>A0A4R1NFC7</accession>
<dbReference type="PANTHER" id="PTHR33734:SF22">
    <property type="entry name" value="MEMBRANE-BOUND LYTIC MUREIN TRANSGLYCOSYLASE D"/>
    <property type="match status" value="1"/>
</dbReference>
<evidence type="ECO:0000259" key="1">
    <source>
        <dbReference type="PROSITE" id="PS51782"/>
    </source>
</evidence>